<accession>Q2EGR6</accession>
<sequence>ISVSTYMTSAIRLLKLLLHPAGTRPTLCPAASRANFRSSPFLGFFLPPVFPSLLLFTSTHSVFRRCAAGSGCVCVCVCETYTKSGAFSFPANGAHFI</sequence>
<dbReference type="AlphaFoldDB" id="Q2EGR6"/>
<evidence type="ECO:0000313" key="1">
    <source>
        <dbReference type="EMBL" id="ABD38651.1"/>
    </source>
</evidence>
<feature type="non-terminal residue" evidence="1">
    <location>
        <position position="1"/>
    </location>
</feature>
<reference evidence="1" key="1">
    <citation type="submission" date="2006-01" db="EMBL/GenBank/DDBJ databases">
        <title>Channel catfish gene expression after Edwardsiella ictaluri infection.</title>
        <authorList>
            <person name="Yeh H.-Y."/>
            <person name="Klesius P.H."/>
        </authorList>
    </citation>
    <scope>NUCLEOTIDE SEQUENCE</scope>
    <source>
        <tissue evidence="1">Ovary</tissue>
    </source>
</reference>
<name>Q2EGR6_ICTPU</name>
<protein>
    <submittedName>
        <fullName evidence="1">Uncharacterized protein</fullName>
    </submittedName>
</protein>
<dbReference type="EMBL" id="DQ381244">
    <property type="protein sequence ID" value="ABD38651.1"/>
    <property type="molecule type" value="mRNA"/>
</dbReference>
<organism evidence="1">
    <name type="scientific">Ictalurus punctatus</name>
    <name type="common">Channel catfish</name>
    <name type="synonym">Silurus punctatus</name>
    <dbReference type="NCBI Taxonomy" id="7998"/>
    <lineage>
        <taxon>Eukaryota</taxon>
        <taxon>Metazoa</taxon>
        <taxon>Chordata</taxon>
        <taxon>Craniata</taxon>
        <taxon>Vertebrata</taxon>
        <taxon>Euteleostomi</taxon>
        <taxon>Actinopterygii</taxon>
        <taxon>Neopterygii</taxon>
        <taxon>Teleostei</taxon>
        <taxon>Ostariophysi</taxon>
        <taxon>Siluriformes</taxon>
        <taxon>Ictaluridae</taxon>
        <taxon>Ictalurus</taxon>
    </lineage>
</organism>
<proteinExistence type="evidence at transcript level"/>
<feature type="non-terminal residue" evidence="1">
    <location>
        <position position="97"/>
    </location>
</feature>